<dbReference type="AlphaFoldDB" id="A0A816EQJ5"/>
<feature type="chain" id="PRO_5032534474" evidence="2">
    <location>
        <begin position="22"/>
        <end position="305"/>
    </location>
</feature>
<keyword evidence="2" id="KW-0732">Signal</keyword>
<comment type="caution">
    <text evidence="3">The sequence shown here is derived from an EMBL/GenBank/DDBJ whole genome shotgun (WGS) entry which is preliminary data.</text>
</comment>
<reference evidence="3" key="1">
    <citation type="submission" date="2021-02" db="EMBL/GenBank/DDBJ databases">
        <authorList>
            <person name="Nowell W R."/>
        </authorList>
    </citation>
    <scope>NUCLEOTIDE SEQUENCE</scope>
</reference>
<organism evidence="3 4">
    <name type="scientific">Adineta ricciae</name>
    <name type="common">Rotifer</name>
    <dbReference type="NCBI Taxonomy" id="249248"/>
    <lineage>
        <taxon>Eukaryota</taxon>
        <taxon>Metazoa</taxon>
        <taxon>Spiralia</taxon>
        <taxon>Gnathifera</taxon>
        <taxon>Rotifera</taxon>
        <taxon>Eurotatoria</taxon>
        <taxon>Bdelloidea</taxon>
        <taxon>Adinetida</taxon>
        <taxon>Adinetidae</taxon>
        <taxon>Adineta</taxon>
    </lineage>
</organism>
<dbReference type="Proteomes" id="UP000663828">
    <property type="component" value="Unassembled WGS sequence"/>
</dbReference>
<proteinExistence type="predicted"/>
<evidence type="ECO:0000313" key="3">
    <source>
        <dbReference type="EMBL" id="CAF1652669.1"/>
    </source>
</evidence>
<feature type="signal peptide" evidence="2">
    <location>
        <begin position="1"/>
        <end position="21"/>
    </location>
</feature>
<evidence type="ECO:0000313" key="4">
    <source>
        <dbReference type="Proteomes" id="UP000663828"/>
    </source>
</evidence>
<evidence type="ECO:0000256" key="2">
    <source>
        <dbReference type="SAM" id="SignalP"/>
    </source>
</evidence>
<sequence>MYISLSFLLIFLIKTSVQVNCLTNVRDYEIQLNDANPKDTIQNLTSDLINRTQQESFCSFNLSLFHTKRQVKVQFSRLNDVKIGQIVVKTAIELIKHTTLMTVMQGVCIRHACDLEYTISAVQWMLSEGKSYGSIQENLEVLLEKGKVTPSSTCFQWINNNRLQDCIGLLCFSRKYLNVNSTGCINTTRAPYAELEMFAQINRQNVTTQHKLIYLCKISHCNIKRTDILVFYFMWKKFKMDKLFKTKKLTNFPDDETTVKPTTMRRTSTTTKTTTTSSKSSTKFCTSSISFFLFLINIIFIEYFS</sequence>
<keyword evidence="4" id="KW-1185">Reference proteome</keyword>
<accession>A0A816EQJ5</accession>
<dbReference type="EMBL" id="CAJNOR010010294">
    <property type="protein sequence ID" value="CAF1652669.1"/>
    <property type="molecule type" value="Genomic_DNA"/>
</dbReference>
<protein>
    <submittedName>
        <fullName evidence="3">Uncharacterized protein</fullName>
    </submittedName>
</protein>
<name>A0A816EQJ5_ADIRI</name>
<feature type="region of interest" description="Disordered" evidence="1">
    <location>
        <begin position="260"/>
        <end position="279"/>
    </location>
</feature>
<evidence type="ECO:0000256" key="1">
    <source>
        <dbReference type="SAM" id="MobiDB-lite"/>
    </source>
</evidence>
<gene>
    <name evidence="3" type="ORF">XAT740_LOCUS55295</name>
</gene>